<gene>
    <name evidence="1" type="ORF">HKW66_Vig0046280</name>
</gene>
<evidence type="ECO:0000313" key="2">
    <source>
        <dbReference type="Proteomes" id="UP000743370"/>
    </source>
</evidence>
<name>A0A8T0L4W2_PHAAN</name>
<reference evidence="1 2" key="1">
    <citation type="submission" date="2020-05" db="EMBL/GenBank/DDBJ databases">
        <title>Vigna angularis (adzuki bean) Var. LongXiaoDou No. 4 denovo assembly.</title>
        <authorList>
            <person name="Xiang H."/>
        </authorList>
    </citation>
    <scope>NUCLEOTIDE SEQUENCE [LARGE SCALE GENOMIC DNA]</scope>
    <source>
        <tissue evidence="1">Leaf</tissue>
    </source>
</reference>
<dbReference type="EMBL" id="JABFOF010000002">
    <property type="protein sequence ID" value="KAG2405373.1"/>
    <property type="molecule type" value="Genomic_DNA"/>
</dbReference>
<sequence>MIADKDPTSLLAEEDNIDFYEKGQVYERQLDFNRRTIDLSANKIYGEILRNYLG</sequence>
<proteinExistence type="predicted"/>
<dbReference type="Proteomes" id="UP000743370">
    <property type="component" value="Unassembled WGS sequence"/>
</dbReference>
<accession>A0A8T0L4W2</accession>
<evidence type="ECO:0000313" key="1">
    <source>
        <dbReference type="EMBL" id="KAG2405373.1"/>
    </source>
</evidence>
<comment type="caution">
    <text evidence="1">The sequence shown here is derived from an EMBL/GenBank/DDBJ whole genome shotgun (WGS) entry which is preliminary data.</text>
</comment>
<organism evidence="1 2">
    <name type="scientific">Phaseolus angularis</name>
    <name type="common">Azuki bean</name>
    <name type="synonym">Vigna angularis</name>
    <dbReference type="NCBI Taxonomy" id="3914"/>
    <lineage>
        <taxon>Eukaryota</taxon>
        <taxon>Viridiplantae</taxon>
        <taxon>Streptophyta</taxon>
        <taxon>Embryophyta</taxon>
        <taxon>Tracheophyta</taxon>
        <taxon>Spermatophyta</taxon>
        <taxon>Magnoliopsida</taxon>
        <taxon>eudicotyledons</taxon>
        <taxon>Gunneridae</taxon>
        <taxon>Pentapetalae</taxon>
        <taxon>rosids</taxon>
        <taxon>fabids</taxon>
        <taxon>Fabales</taxon>
        <taxon>Fabaceae</taxon>
        <taxon>Papilionoideae</taxon>
        <taxon>50 kb inversion clade</taxon>
        <taxon>NPAAA clade</taxon>
        <taxon>indigoferoid/millettioid clade</taxon>
        <taxon>Phaseoleae</taxon>
        <taxon>Vigna</taxon>
    </lineage>
</organism>
<protein>
    <submittedName>
        <fullName evidence="1">Uncharacterized protein</fullName>
    </submittedName>
</protein>
<dbReference type="AlphaFoldDB" id="A0A8T0L4W2"/>